<dbReference type="EMBL" id="CP016027">
    <property type="protein sequence ID" value="ANJ67143.1"/>
    <property type="molecule type" value="Genomic_DNA"/>
</dbReference>
<dbReference type="OrthoDB" id="9796789at2"/>
<evidence type="ECO:0000256" key="2">
    <source>
        <dbReference type="ARBA" id="ARBA00022525"/>
    </source>
</evidence>
<comment type="function">
    <text evidence="4">Flagellin is the subunit protein which polymerizes to form the filaments of bacterial flagella.</text>
</comment>
<evidence type="ECO:0000259" key="7">
    <source>
        <dbReference type="Pfam" id="PF00700"/>
    </source>
</evidence>
<accession>A0A191ZH14</accession>
<dbReference type="InterPro" id="IPR046358">
    <property type="entry name" value="Flagellin_C"/>
</dbReference>
<dbReference type="InterPro" id="IPR001029">
    <property type="entry name" value="Flagellin_N"/>
</dbReference>
<reference evidence="8 9" key="1">
    <citation type="submission" date="2016-06" db="EMBL/GenBank/DDBJ databases">
        <title>Insight into the functional genes involving in sulfur oxidation in Pearl River water.</title>
        <authorList>
            <person name="Luo J."/>
            <person name="Tan X."/>
            <person name="Lin W."/>
        </authorList>
    </citation>
    <scope>NUCLEOTIDE SEQUENCE [LARGE SCALE GENOMIC DNA]</scope>
    <source>
        <strain evidence="8 9">LS2</strain>
    </source>
</reference>
<comment type="similarity">
    <text evidence="1 4">Belongs to the bacterial flagellin family.</text>
</comment>
<keyword evidence="8" id="KW-0966">Cell projection</keyword>
<dbReference type="STRING" id="1860122.A9404_06865"/>
<evidence type="ECO:0000256" key="3">
    <source>
        <dbReference type="ARBA" id="ARBA00023143"/>
    </source>
</evidence>
<gene>
    <name evidence="8" type="ORF">A9404_06865</name>
</gene>
<protein>
    <recommendedName>
        <fullName evidence="4">Flagellin</fullName>
    </recommendedName>
</protein>
<feature type="domain" description="Flagellin C-terminal" evidence="7">
    <location>
        <begin position="203"/>
        <end position="287"/>
    </location>
</feature>
<sequence>MSSVINTNILSLQSQNALRMNSNSMQTAMLRLSTGLRINSAKDDAAGLAITDRMTTQINGSNVAARNANDGISLAQTAEGAMGALTSTLQRMRDLAVQSANATNSTSDRQNLQTEFKQLQSELGRIIGNTQFNGKNVLQGSLSGSANAKFQVGANTGATNQIAFSIGNQSTRGTASGGIKSVLATTVSIGSKATFTKIMSGISLIDKAINSIDTTRAKLGAVQNRFQITIDNLNTFVVNQSQARSRILDTNFAAETSALSKSQILQQAGNAMLTQANQAPQAVLSLLR</sequence>
<dbReference type="Gene3D" id="1.20.1330.10">
    <property type="entry name" value="f41 fragment of flagellin, N-terminal domain"/>
    <property type="match status" value="1"/>
</dbReference>
<dbReference type="RefSeq" id="WP_066099518.1">
    <property type="nucleotide sequence ID" value="NZ_CP016027.1"/>
</dbReference>
<feature type="coiled-coil region" evidence="5">
    <location>
        <begin position="102"/>
        <end position="129"/>
    </location>
</feature>
<dbReference type="GO" id="GO:0009288">
    <property type="term" value="C:bacterial-type flagellum"/>
    <property type="evidence" value="ECO:0007669"/>
    <property type="project" value="UniProtKB-SubCell"/>
</dbReference>
<dbReference type="Pfam" id="PF00700">
    <property type="entry name" value="Flagellin_C"/>
    <property type="match status" value="1"/>
</dbReference>
<dbReference type="Pfam" id="PF00669">
    <property type="entry name" value="Flagellin_N"/>
    <property type="match status" value="1"/>
</dbReference>
<evidence type="ECO:0000313" key="9">
    <source>
        <dbReference type="Proteomes" id="UP000078596"/>
    </source>
</evidence>
<dbReference type="InterPro" id="IPR001492">
    <property type="entry name" value="Flagellin"/>
</dbReference>
<evidence type="ECO:0000259" key="6">
    <source>
        <dbReference type="Pfam" id="PF00669"/>
    </source>
</evidence>
<evidence type="ECO:0000256" key="1">
    <source>
        <dbReference type="ARBA" id="ARBA00005709"/>
    </source>
</evidence>
<dbReference type="PANTHER" id="PTHR42792">
    <property type="entry name" value="FLAGELLIN"/>
    <property type="match status" value="1"/>
</dbReference>
<evidence type="ECO:0000256" key="4">
    <source>
        <dbReference type="RuleBase" id="RU362073"/>
    </source>
</evidence>
<dbReference type="SUPFAM" id="SSF64518">
    <property type="entry name" value="Phase 1 flagellin"/>
    <property type="match status" value="1"/>
</dbReference>
<feature type="domain" description="Flagellin N-terminal" evidence="6">
    <location>
        <begin position="5"/>
        <end position="141"/>
    </location>
</feature>
<keyword evidence="3 4" id="KW-0975">Bacterial flagellum</keyword>
<dbReference type="GO" id="GO:0005576">
    <property type="term" value="C:extracellular region"/>
    <property type="evidence" value="ECO:0007669"/>
    <property type="project" value="UniProtKB-SubCell"/>
</dbReference>
<keyword evidence="5" id="KW-0175">Coiled coil</keyword>
<evidence type="ECO:0000256" key="5">
    <source>
        <dbReference type="SAM" id="Coils"/>
    </source>
</evidence>
<comment type="subcellular location">
    <subcellularLocation>
        <location evidence="4">Secreted</location>
    </subcellularLocation>
    <subcellularLocation>
        <location evidence="4">Bacterial flagellum</location>
    </subcellularLocation>
</comment>
<dbReference type="KEGG" id="haz:A9404_06865"/>
<evidence type="ECO:0000313" key="8">
    <source>
        <dbReference type="EMBL" id="ANJ67143.1"/>
    </source>
</evidence>
<dbReference type="AlphaFoldDB" id="A0A191ZH14"/>
<name>A0A191ZH14_9GAMM</name>
<keyword evidence="8" id="KW-0282">Flagellum</keyword>
<dbReference type="GO" id="GO:0005198">
    <property type="term" value="F:structural molecule activity"/>
    <property type="evidence" value="ECO:0007669"/>
    <property type="project" value="UniProtKB-UniRule"/>
</dbReference>
<keyword evidence="9" id="KW-1185">Reference proteome</keyword>
<dbReference type="PANTHER" id="PTHR42792:SF2">
    <property type="entry name" value="FLAGELLIN"/>
    <property type="match status" value="1"/>
</dbReference>
<dbReference type="PRINTS" id="PR00207">
    <property type="entry name" value="FLAGELLIN"/>
</dbReference>
<dbReference type="Proteomes" id="UP000078596">
    <property type="component" value="Chromosome"/>
</dbReference>
<keyword evidence="8" id="KW-0969">Cilium</keyword>
<organism evidence="8 9">
    <name type="scientific">Halothiobacillus diazotrophicus</name>
    <dbReference type="NCBI Taxonomy" id="1860122"/>
    <lineage>
        <taxon>Bacteria</taxon>
        <taxon>Pseudomonadati</taxon>
        <taxon>Pseudomonadota</taxon>
        <taxon>Gammaproteobacteria</taxon>
        <taxon>Chromatiales</taxon>
        <taxon>Halothiobacillaceae</taxon>
        <taxon>Halothiobacillus</taxon>
    </lineage>
</organism>
<proteinExistence type="inferred from homology"/>
<keyword evidence="2 4" id="KW-0964">Secreted</keyword>